<evidence type="ECO:0000256" key="4">
    <source>
        <dbReference type="ARBA" id="ARBA00022670"/>
    </source>
</evidence>
<dbReference type="Pfam" id="PF05922">
    <property type="entry name" value="Inhibitor_I9"/>
    <property type="match status" value="1"/>
</dbReference>
<feature type="domain" description="Subtilisin-like protease fibronectin type-III" evidence="12">
    <location>
        <begin position="664"/>
        <end position="759"/>
    </location>
</feature>
<keyword evidence="4 8" id="KW-0645">Protease</keyword>
<dbReference type="CDD" id="cd02120">
    <property type="entry name" value="PA_subtilisin_like"/>
    <property type="match status" value="1"/>
</dbReference>
<dbReference type="InterPro" id="IPR034197">
    <property type="entry name" value="Peptidases_S8_3"/>
</dbReference>
<evidence type="ECO:0000259" key="11">
    <source>
        <dbReference type="Pfam" id="PF05922"/>
    </source>
</evidence>
<evidence type="ECO:0000256" key="7">
    <source>
        <dbReference type="ARBA" id="ARBA00022825"/>
    </source>
</evidence>
<evidence type="ECO:0000256" key="8">
    <source>
        <dbReference type="PROSITE-ProRule" id="PRU01240"/>
    </source>
</evidence>
<keyword evidence="3" id="KW-0964">Secreted</keyword>
<feature type="signal peptide" evidence="9">
    <location>
        <begin position="1"/>
        <end position="28"/>
    </location>
</feature>
<evidence type="ECO:0000259" key="12">
    <source>
        <dbReference type="Pfam" id="PF17766"/>
    </source>
</evidence>
<evidence type="ECO:0000256" key="6">
    <source>
        <dbReference type="ARBA" id="ARBA00022801"/>
    </source>
</evidence>
<dbReference type="InterPro" id="IPR000209">
    <property type="entry name" value="Peptidase_S8/S53_dom"/>
</dbReference>
<evidence type="ECO:0000313" key="14">
    <source>
        <dbReference type="Proteomes" id="UP000685013"/>
    </source>
</evidence>
<dbReference type="InterPro" id="IPR045051">
    <property type="entry name" value="SBT"/>
</dbReference>
<dbReference type="PROSITE" id="PS00138">
    <property type="entry name" value="SUBTILASE_SER"/>
    <property type="match status" value="1"/>
</dbReference>
<dbReference type="FunFam" id="3.40.50.200:FF:000006">
    <property type="entry name" value="Subtilisin-like protease SBT1.5"/>
    <property type="match status" value="1"/>
</dbReference>
<dbReference type="InterPro" id="IPR010259">
    <property type="entry name" value="S8pro/Inhibitor_I9"/>
</dbReference>
<protein>
    <recommendedName>
        <fullName evidence="15">Cucumisin-like</fullName>
    </recommendedName>
</protein>
<evidence type="ECO:0000256" key="5">
    <source>
        <dbReference type="ARBA" id="ARBA00022729"/>
    </source>
</evidence>
<gene>
    <name evidence="13" type="ORF">SDJN03_06199</name>
</gene>
<organism evidence="13 14">
    <name type="scientific">Cucurbita argyrosperma subsp. sororia</name>
    <dbReference type="NCBI Taxonomy" id="37648"/>
    <lineage>
        <taxon>Eukaryota</taxon>
        <taxon>Viridiplantae</taxon>
        <taxon>Streptophyta</taxon>
        <taxon>Embryophyta</taxon>
        <taxon>Tracheophyta</taxon>
        <taxon>Spermatophyta</taxon>
        <taxon>Magnoliopsida</taxon>
        <taxon>eudicotyledons</taxon>
        <taxon>Gunneridae</taxon>
        <taxon>Pentapetalae</taxon>
        <taxon>rosids</taxon>
        <taxon>fabids</taxon>
        <taxon>Cucurbitales</taxon>
        <taxon>Cucurbitaceae</taxon>
        <taxon>Cucurbiteae</taxon>
        <taxon>Cucurbita</taxon>
    </lineage>
</organism>
<proteinExistence type="inferred from homology"/>
<evidence type="ECO:0000256" key="1">
    <source>
        <dbReference type="ARBA" id="ARBA00004613"/>
    </source>
</evidence>
<dbReference type="PANTHER" id="PTHR10795">
    <property type="entry name" value="PROPROTEIN CONVERTASE SUBTILISIN/KEXIN"/>
    <property type="match status" value="1"/>
</dbReference>
<evidence type="ECO:0000256" key="9">
    <source>
        <dbReference type="SAM" id="SignalP"/>
    </source>
</evidence>
<accession>A0AAV6NQV9</accession>
<evidence type="ECO:0000313" key="13">
    <source>
        <dbReference type="EMBL" id="KAG6600966.1"/>
    </source>
</evidence>
<dbReference type="PROSITE" id="PS51892">
    <property type="entry name" value="SUBTILASE"/>
    <property type="match status" value="1"/>
</dbReference>
<keyword evidence="5 9" id="KW-0732">Signal</keyword>
<dbReference type="EMBL" id="JAGKQH010000004">
    <property type="protein sequence ID" value="KAG6600966.1"/>
    <property type="molecule type" value="Genomic_DNA"/>
</dbReference>
<feature type="active site" description="Charge relay system" evidence="8">
    <location>
        <position position="231"/>
    </location>
</feature>
<sequence>MEQLHGFSFDGRLLLMAFAATLLLTSQAADDRKAFHSQIFISQFHFDFILSNIIYIHIVWVYIVYMGKPSEGGFSAVSQRHTNMLQQVLTNSDASKSLVYSYHRSFNGFAAWLNQEEARKFAKMDEVVSVFPSEKKQLHTTRSWDFMGFFQQARRSSLESDLVIGMLDTGIWPESESFSDEGFGPPPPKWKGECQPASNFTCNNKIIGARFFRSEPLGEGDILSPRDTEGHGTHTSSTAGGNLVSGASLFGLGLGTARGGTPSARIAVYKICWSDGCFDADILAAFDNAIADGVDIISLSVGGFIAKDYFNDSIAIGAFHAMKNGILTSNSGGNSGPSLGSITNVSPWSLSVAASTIDRKFVTNVKLGNGESSQGISVNTFQLGDKLIPLIYAGDAPNTTAGFNESLSRFCFPGSLDVNQVEGKIVLCDEISDGEAALSSGAVGTIMQDGGLQDAAFLFPLPASVLDLNAGNNVFQYLRSTSNPEATIEKSTTIEDMSAPSVVSFSSRGPNLITLDILKPDLAAPGVDIVASWSEGTTIGGLEGDNRVSPFNIISGTSMACPHATGAAAYVKSFHPTWSPAAIKSALMTTAFPMAPKLNTDAEFAYGAGHINPVNAINPGLVYDAEEIDYIKFLCGQGYSTQNLRLVTGDESNCSNAAKTAASDLNYPSFGLLMKSQKLNTRVYHRTVTNVGEPVSTYKAVIRAPPGLEVTVRPATLSFRSLGQKMSFSVRVKANTGGNILSGSLSWEDGVHLVRSPIVAFATPS</sequence>
<keyword evidence="7 8" id="KW-0720">Serine protease</keyword>
<feature type="domain" description="Inhibitor I9" evidence="11">
    <location>
        <begin position="61"/>
        <end position="139"/>
    </location>
</feature>
<dbReference type="FunFam" id="3.30.70.80:FF:000002">
    <property type="entry name" value="Subtilisin-like protease SBT5.3"/>
    <property type="match status" value="1"/>
</dbReference>
<feature type="domain" description="Peptidase S8/S53" evidence="10">
    <location>
        <begin position="161"/>
        <end position="609"/>
    </location>
</feature>
<evidence type="ECO:0000259" key="10">
    <source>
        <dbReference type="Pfam" id="PF00082"/>
    </source>
</evidence>
<evidence type="ECO:0000256" key="2">
    <source>
        <dbReference type="ARBA" id="ARBA00011073"/>
    </source>
</evidence>
<feature type="active site" description="Charge relay system" evidence="8">
    <location>
        <position position="558"/>
    </location>
</feature>
<dbReference type="Proteomes" id="UP000685013">
    <property type="component" value="Chromosome 4"/>
</dbReference>
<comment type="subcellular location">
    <subcellularLocation>
        <location evidence="1">Secreted</location>
    </subcellularLocation>
</comment>
<dbReference type="GO" id="GO:0006508">
    <property type="term" value="P:proteolysis"/>
    <property type="evidence" value="ECO:0007669"/>
    <property type="project" value="UniProtKB-KW"/>
</dbReference>
<name>A0AAV6NQV9_9ROSI</name>
<feature type="chain" id="PRO_5043697687" description="Cucumisin-like" evidence="9">
    <location>
        <begin position="29"/>
        <end position="765"/>
    </location>
</feature>
<feature type="non-terminal residue" evidence="13">
    <location>
        <position position="1"/>
    </location>
</feature>
<evidence type="ECO:0000256" key="3">
    <source>
        <dbReference type="ARBA" id="ARBA00022525"/>
    </source>
</evidence>
<comment type="caution">
    <text evidence="13">The sequence shown here is derived from an EMBL/GenBank/DDBJ whole genome shotgun (WGS) entry which is preliminary data.</text>
</comment>
<feature type="active site" description="Charge relay system" evidence="8">
    <location>
        <position position="168"/>
    </location>
</feature>
<evidence type="ECO:0008006" key="15">
    <source>
        <dbReference type="Google" id="ProtNLM"/>
    </source>
</evidence>
<comment type="similarity">
    <text evidence="2 8">Belongs to the peptidase S8 family.</text>
</comment>
<dbReference type="InterPro" id="IPR041469">
    <property type="entry name" value="Subtilisin-like_FN3"/>
</dbReference>
<reference evidence="13 14" key="1">
    <citation type="journal article" date="2021" name="Hortic Res">
        <title>The domestication of Cucurbita argyrosperma as revealed by the genome of its wild relative.</title>
        <authorList>
            <person name="Barrera-Redondo J."/>
            <person name="Sanchez-de la Vega G."/>
            <person name="Aguirre-Liguori J.A."/>
            <person name="Castellanos-Morales G."/>
            <person name="Gutierrez-Guerrero Y.T."/>
            <person name="Aguirre-Dugua X."/>
            <person name="Aguirre-Planter E."/>
            <person name="Tenaillon M.I."/>
            <person name="Lira-Saade R."/>
            <person name="Eguiarte L.E."/>
        </authorList>
    </citation>
    <scope>NUCLEOTIDE SEQUENCE [LARGE SCALE GENOMIC DNA]</scope>
    <source>
        <strain evidence="13">JBR-2021</strain>
    </source>
</reference>
<dbReference type="GO" id="GO:0009609">
    <property type="term" value="P:response to symbiotic bacterium"/>
    <property type="evidence" value="ECO:0007669"/>
    <property type="project" value="UniProtKB-ARBA"/>
</dbReference>
<dbReference type="GO" id="GO:0004252">
    <property type="term" value="F:serine-type endopeptidase activity"/>
    <property type="evidence" value="ECO:0007669"/>
    <property type="project" value="UniProtKB-UniRule"/>
</dbReference>
<dbReference type="InterPro" id="IPR023828">
    <property type="entry name" value="Peptidase_S8_Ser-AS"/>
</dbReference>
<keyword evidence="6 8" id="KW-0378">Hydrolase</keyword>
<dbReference type="Pfam" id="PF17766">
    <property type="entry name" value="fn3_6"/>
    <property type="match status" value="1"/>
</dbReference>
<dbReference type="CDD" id="cd04852">
    <property type="entry name" value="Peptidases_S8_3"/>
    <property type="match status" value="1"/>
</dbReference>
<keyword evidence="14" id="KW-1185">Reference proteome</keyword>
<dbReference type="AlphaFoldDB" id="A0AAV6NQV9"/>
<dbReference type="Pfam" id="PF00082">
    <property type="entry name" value="Peptidase_S8"/>
    <property type="match status" value="1"/>
</dbReference>
<dbReference type="GO" id="GO:0005576">
    <property type="term" value="C:extracellular region"/>
    <property type="evidence" value="ECO:0007669"/>
    <property type="project" value="UniProtKB-SubCell"/>
</dbReference>